<evidence type="ECO:0000256" key="3">
    <source>
        <dbReference type="ARBA" id="ARBA00022722"/>
    </source>
</evidence>
<dbReference type="RefSeq" id="WP_125976637.1">
    <property type="nucleotide sequence ID" value="NZ_BAAADY010000003.1"/>
</dbReference>
<comment type="caution">
    <text evidence="8">The sequence shown here is derived from an EMBL/GenBank/DDBJ whole genome shotgun (WGS) entry which is preliminary data.</text>
</comment>
<evidence type="ECO:0000256" key="1">
    <source>
        <dbReference type="ARBA" id="ARBA00006620"/>
    </source>
</evidence>
<dbReference type="Proteomes" id="UP000531251">
    <property type="component" value="Unassembled WGS sequence"/>
</dbReference>
<dbReference type="GO" id="GO:0004519">
    <property type="term" value="F:endonuclease activity"/>
    <property type="evidence" value="ECO:0007669"/>
    <property type="project" value="UniProtKB-KW"/>
</dbReference>
<dbReference type="SUPFAM" id="SSF54786">
    <property type="entry name" value="YcfA/nrd intein domain"/>
    <property type="match status" value="1"/>
</dbReference>
<dbReference type="GO" id="GO:0003729">
    <property type="term" value="F:mRNA binding"/>
    <property type="evidence" value="ECO:0007669"/>
    <property type="project" value="InterPro"/>
</dbReference>
<proteinExistence type="inferred from homology"/>
<dbReference type="AlphaFoldDB" id="A0A7X5Y2M8"/>
<evidence type="ECO:0000256" key="4">
    <source>
        <dbReference type="ARBA" id="ARBA00022759"/>
    </source>
</evidence>
<dbReference type="EMBL" id="JAATJB010000007">
    <property type="protein sequence ID" value="NJB98316.1"/>
    <property type="molecule type" value="Genomic_DNA"/>
</dbReference>
<evidence type="ECO:0000313" key="8">
    <source>
        <dbReference type="EMBL" id="NJB98316.1"/>
    </source>
</evidence>
<dbReference type="InterPro" id="IPR012933">
    <property type="entry name" value="HicA_mRNA_interferase"/>
</dbReference>
<keyword evidence="5" id="KW-0378">Hydrolase</keyword>
<protein>
    <submittedName>
        <fullName evidence="8">Putative RNA binding protein YcfA (HicA-like mRNA interferase family)</fullName>
    </submittedName>
</protein>
<name>A0A7X5Y2M8_9SPHN</name>
<accession>A0A7X5Y2M8</accession>
<dbReference type="Pfam" id="PF07927">
    <property type="entry name" value="HicA_toxin"/>
    <property type="match status" value="1"/>
</dbReference>
<dbReference type="GO" id="GO:0016787">
    <property type="term" value="F:hydrolase activity"/>
    <property type="evidence" value="ECO:0007669"/>
    <property type="project" value="UniProtKB-KW"/>
</dbReference>
<evidence type="ECO:0000256" key="7">
    <source>
        <dbReference type="ARBA" id="ARBA00023016"/>
    </source>
</evidence>
<keyword evidence="4" id="KW-0255">Endonuclease</keyword>
<evidence type="ECO:0000256" key="2">
    <source>
        <dbReference type="ARBA" id="ARBA00022649"/>
    </source>
</evidence>
<dbReference type="InterPro" id="IPR038570">
    <property type="entry name" value="HicA_sf"/>
</dbReference>
<evidence type="ECO:0000313" key="9">
    <source>
        <dbReference type="Proteomes" id="UP000531251"/>
    </source>
</evidence>
<evidence type="ECO:0000256" key="5">
    <source>
        <dbReference type="ARBA" id="ARBA00022801"/>
    </source>
</evidence>
<dbReference type="Gene3D" id="3.30.920.30">
    <property type="entry name" value="Hypothetical protein"/>
    <property type="match status" value="1"/>
</dbReference>
<keyword evidence="2" id="KW-1277">Toxin-antitoxin system</keyword>
<organism evidence="8 9">
    <name type="scientific">Sphingomonas trueperi</name>
    <dbReference type="NCBI Taxonomy" id="53317"/>
    <lineage>
        <taxon>Bacteria</taxon>
        <taxon>Pseudomonadati</taxon>
        <taxon>Pseudomonadota</taxon>
        <taxon>Alphaproteobacteria</taxon>
        <taxon>Sphingomonadales</taxon>
        <taxon>Sphingomonadaceae</taxon>
        <taxon>Sphingomonas</taxon>
    </lineage>
</organism>
<evidence type="ECO:0000256" key="6">
    <source>
        <dbReference type="ARBA" id="ARBA00022884"/>
    </source>
</evidence>
<gene>
    <name evidence="8" type="ORF">GGR89_002647</name>
</gene>
<keyword evidence="7" id="KW-0346">Stress response</keyword>
<sequence>MVRISKLYAQLLSDPRAALAFRDFERLLEAFGFILDRTKGSHRQYVHPAVPFVLTVQPDGKDAKRYQVRQFLAMVAEFGLSMEE</sequence>
<keyword evidence="3" id="KW-0540">Nuclease</keyword>
<keyword evidence="6" id="KW-0694">RNA-binding</keyword>
<keyword evidence="9" id="KW-1185">Reference proteome</keyword>
<reference evidence="8 9" key="1">
    <citation type="submission" date="2020-03" db="EMBL/GenBank/DDBJ databases">
        <title>Genomic Encyclopedia of Type Strains, Phase IV (KMG-IV): sequencing the most valuable type-strain genomes for metagenomic binning, comparative biology and taxonomic classification.</title>
        <authorList>
            <person name="Goeker M."/>
        </authorList>
    </citation>
    <scope>NUCLEOTIDE SEQUENCE [LARGE SCALE GENOMIC DNA]</scope>
    <source>
        <strain evidence="8 9">DSM 7225</strain>
    </source>
</reference>
<comment type="similarity">
    <text evidence="1">Belongs to the HicA mRNA interferase family.</text>
</comment>